<evidence type="ECO:0000259" key="13">
    <source>
        <dbReference type="Pfam" id="PF09334"/>
    </source>
</evidence>
<reference evidence="15 16" key="1">
    <citation type="submission" date="2014-11" db="EMBL/GenBank/DDBJ databases">
        <title>Draft genome sequence of Pseudomonas fluorescens strains SF4c SF39a.</title>
        <authorList>
            <person name="Underwood G.E."/>
            <person name="Ly L.K."/>
            <person name="Bitzer A.S."/>
            <person name="Godino A."/>
            <person name="Bucci V."/>
            <person name="Fischer S."/>
            <person name="Silby M.W."/>
        </authorList>
    </citation>
    <scope>NUCLEOTIDE SEQUENCE [LARGE SCALE GENOMIC DNA]</scope>
    <source>
        <strain evidence="15 16">SF4c</strain>
    </source>
</reference>
<accession>A0AAE2A3T5</accession>
<dbReference type="InterPro" id="IPR013155">
    <property type="entry name" value="M/V/L/I-tRNA-synth_anticd-bd"/>
</dbReference>
<dbReference type="Pfam" id="PF00133">
    <property type="entry name" value="tRNA-synt_1"/>
    <property type="match status" value="2"/>
</dbReference>
<dbReference type="HAMAP" id="MF_00049_B">
    <property type="entry name" value="Leu_tRNA_synth_B"/>
    <property type="match status" value="1"/>
</dbReference>
<comment type="catalytic activity">
    <reaction evidence="8 9">
        <text>tRNA(Leu) + L-leucine + ATP = L-leucyl-tRNA(Leu) + AMP + diphosphate</text>
        <dbReference type="Rhea" id="RHEA:11688"/>
        <dbReference type="Rhea" id="RHEA-COMP:9613"/>
        <dbReference type="Rhea" id="RHEA-COMP:9622"/>
        <dbReference type="ChEBI" id="CHEBI:30616"/>
        <dbReference type="ChEBI" id="CHEBI:33019"/>
        <dbReference type="ChEBI" id="CHEBI:57427"/>
        <dbReference type="ChEBI" id="CHEBI:78442"/>
        <dbReference type="ChEBI" id="CHEBI:78494"/>
        <dbReference type="ChEBI" id="CHEBI:456215"/>
        <dbReference type="EC" id="6.1.1.4"/>
    </reaction>
</comment>
<dbReference type="EC" id="6.1.1.4" evidence="9"/>
<evidence type="ECO:0000256" key="1">
    <source>
        <dbReference type="ARBA" id="ARBA00005594"/>
    </source>
</evidence>
<dbReference type="Gene3D" id="2.20.28.290">
    <property type="match status" value="1"/>
</dbReference>
<dbReference type="FunFam" id="2.20.28.290:FF:000001">
    <property type="entry name" value="Leucine--tRNA ligase"/>
    <property type="match status" value="1"/>
</dbReference>
<evidence type="ECO:0000313" key="15">
    <source>
        <dbReference type="EMBL" id="KIF57070.1"/>
    </source>
</evidence>
<dbReference type="SUPFAM" id="SSF50677">
    <property type="entry name" value="ValRS/IleRS/LeuRS editing domain"/>
    <property type="match status" value="1"/>
</dbReference>
<keyword evidence="7 9" id="KW-0030">Aminoacyl-tRNA synthetase</keyword>
<evidence type="ECO:0000259" key="11">
    <source>
        <dbReference type="Pfam" id="PF00133"/>
    </source>
</evidence>
<gene>
    <name evidence="9 15" type="primary">leuS</name>
    <name evidence="15" type="ORF">QS95_23785</name>
</gene>
<dbReference type="EMBL" id="JTGH01000020">
    <property type="protein sequence ID" value="KIF57070.1"/>
    <property type="molecule type" value="Genomic_DNA"/>
</dbReference>
<dbReference type="AlphaFoldDB" id="A0AAE2A3T5"/>
<dbReference type="PROSITE" id="PS00178">
    <property type="entry name" value="AA_TRNA_LIGASE_I"/>
    <property type="match status" value="1"/>
</dbReference>
<dbReference type="InterPro" id="IPR002300">
    <property type="entry name" value="aa-tRNA-synth_Ia"/>
</dbReference>
<organism evidence="15 16">
    <name type="scientific">Pseudomonas fluorescens</name>
    <dbReference type="NCBI Taxonomy" id="294"/>
    <lineage>
        <taxon>Bacteria</taxon>
        <taxon>Pseudomonadati</taxon>
        <taxon>Pseudomonadota</taxon>
        <taxon>Gammaproteobacteria</taxon>
        <taxon>Pseudomonadales</taxon>
        <taxon>Pseudomonadaceae</taxon>
        <taxon>Pseudomonas</taxon>
    </lineage>
</organism>
<dbReference type="GO" id="GO:0006429">
    <property type="term" value="P:leucyl-tRNA aminoacylation"/>
    <property type="evidence" value="ECO:0007669"/>
    <property type="project" value="UniProtKB-UniRule"/>
</dbReference>
<dbReference type="SUPFAM" id="SSF47323">
    <property type="entry name" value="Anticodon-binding domain of a subclass of class I aminoacyl-tRNA synthetases"/>
    <property type="match status" value="1"/>
</dbReference>
<dbReference type="Proteomes" id="UP000031587">
    <property type="component" value="Unassembled WGS sequence"/>
</dbReference>
<dbReference type="FunFam" id="1.10.730.10:FF:000003">
    <property type="entry name" value="Leucine--tRNA ligase"/>
    <property type="match status" value="1"/>
</dbReference>
<evidence type="ECO:0000256" key="9">
    <source>
        <dbReference type="HAMAP-Rule" id="MF_00049"/>
    </source>
</evidence>
<comment type="similarity">
    <text evidence="1 9 10">Belongs to the class-I aminoacyl-tRNA synthetase family.</text>
</comment>
<feature type="domain" description="Methionyl/Leucyl tRNA synthetase" evidence="13">
    <location>
        <begin position="39"/>
        <end position="171"/>
    </location>
</feature>
<evidence type="ECO:0000256" key="7">
    <source>
        <dbReference type="ARBA" id="ARBA00023146"/>
    </source>
</evidence>
<feature type="binding site" evidence="9">
    <location>
        <position position="630"/>
    </location>
    <ligand>
        <name>ATP</name>
        <dbReference type="ChEBI" id="CHEBI:30616"/>
    </ligand>
</feature>
<evidence type="ECO:0000256" key="10">
    <source>
        <dbReference type="RuleBase" id="RU363035"/>
    </source>
</evidence>
<comment type="subcellular location">
    <subcellularLocation>
        <location evidence="9">Cytoplasm</location>
    </subcellularLocation>
</comment>
<dbReference type="InterPro" id="IPR025709">
    <property type="entry name" value="Leu_tRNA-synth_edit"/>
</dbReference>
<dbReference type="InterPro" id="IPR015413">
    <property type="entry name" value="Methionyl/Leucyl_tRNA_Synth"/>
</dbReference>
<dbReference type="GO" id="GO:0002161">
    <property type="term" value="F:aminoacyl-tRNA deacylase activity"/>
    <property type="evidence" value="ECO:0007669"/>
    <property type="project" value="InterPro"/>
</dbReference>
<feature type="short sequence motif" description="'HIGH' region" evidence="9">
    <location>
        <begin position="42"/>
        <end position="52"/>
    </location>
</feature>
<keyword evidence="3 9" id="KW-0436">Ligase</keyword>
<dbReference type="FunFam" id="3.90.740.10:FF:000012">
    <property type="entry name" value="Leucine--tRNA ligase"/>
    <property type="match status" value="1"/>
</dbReference>
<dbReference type="NCBIfam" id="TIGR00396">
    <property type="entry name" value="leuS_bact"/>
    <property type="match status" value="1"/>
</dbReference>
<evidence type="ECO:0000313" key="16">
    <source>
        <dbReference type="Proteomes" id="UP000031587"/>
    </source>
</evidence>
<dbReference type="PANTHER" id="PTHR43740:SF2">
    <property type="entry name" value="LEUCINE--TRNA LIGASE, MITOCHONDRIAL"/>
    <property type="match status" value="1"/>
</dbReference>
<evidence type="ECO:0000256" key="4">
    <source>
        <dbReference type="ARBA" id="ARBA00022741"/>
    </source>
</evidence>
<evidence type="ECO:0000256" key="3">
    <source>
        <dbReference type="ARBA" id="ARBA00022598"/>
    </source>
</evidence>
<dbReference type="PANTHER" id="PTHR43740">
    <property type="entry name" value="LEUCYL-TRNA SYNTHETASE"/>
    <property type="match status" value="1"/>
</dbReference>
<feature type="short sequence motif" description="'KMSKS' region" evidence="9">
    <location>
        <begin position="627"/>
        <end position="631"/>
    </location>
</feature>
<comment type="caution">
    <text evidence="15">The sequence shown here is derived from an EMBL/GenBank/DDBJ whole genome shotgun (WGS) entry which is preliminary data.</text>
</comment>
<dbReference type="Pfam" id="PF13603">
    <property type="entry name" value="tRNA-synt_1_2"/>
    <property type="match status" value="1"/>
</dbReference>
<dbReference type="Gene3D" id="3.40.50.620">
    <property type="entry name" value="HUPs"/>
    <property type="match status" value="2"/>
</dbReference>
<dbReference type="InterPro" id="IPR002302">
    <property type="entry name" value="Leu-tRNA-ligase"/>
</dbReference>
<dbReference type="InterPro" id="IPR001412">
    <property type="entry name" value="aa-tRNA-synth_I_CS"/>
</dbReference>
<dbReference type="FunFam" id="3.40.50.620:FF:000056">
    <property type="entry name" value="Leucine--tRNA ligase"/>
    <property type="match status" value="1"/>
</dbReference>
<dbReference type="Gene3D" id="3.10.20.590">
    <property type="match status" value="1"/>
</dbReference>
<dbReference type="Pfam" id="PF08264">
    <property type="entry name" value="Anticodon_1"/>
    <property type="match status" value="1"/>
</dbReference>
<dbReference type="InterPro" id="IPR014729">
    <property type="entry name" value="Rossmann-like_a/b/a_fold"/>
</dbReference>
<evidence type="ECO:0000256" key="8">
    <source>
        <dbReference type="ARBA" id="ARBA00047469"/>
    </source>
</evidence>
<dbReference type="FunFam" id="3.10.20.590:FF:000001">
    <property type="entry name" value="Leucine--tRNA ligase"/>
    <property type="match status" value="1"/>
</dbReference>
<dbReference type="CDD" id="cd00812">
    <property type="entry name" value="LeuRS_core"/>
    <property type="match status" value="1"/>
</dbReference>
<sequence length="868" mass="96913">MHEQYQPREIEAAAQSFWDEQKSFEVSEQPGKETYYCLSMFPYPSGKLHMGHVRNYTIGDVISRYQRMLGKNVLQPMGWDAFGMPAENAAMKNNVAPAKWTYENIAYMKSQLRSLGLAVDWSREVTTCKPDYYRWEQWLFTRLFEKGVIYRKNGTVNWDPIDQTVLANEQVIDGRGWRSGALIEKREIPMYYFKITAYADELLESLDELTGWPEQVKTMQRNWIGKSRGMEVQFPYNVDSIGETGTLKVFTTRPDTLMGATYVAVAAEHHLAALAAKNNPELQAFIAECKGGSVAEADVATQEKKGLPTGLFVEHPLTGEKLPVWVANYVLMHYGDGAVMAVPAHDERDFEFAHKYNLPVKSVVRTSSGETNPAPWQDAYGEHGTLINSGEFDGLDFAGAFDAMEVALIKKELGASRTQFRLRDWGISRQRYWGCPIPIIHCDACGDVPVPEDQLPVVLPEDVVPDGAGSPLARMPEFYECSCPKCGQPAKRETDTMDTFVESSWYYARYASPHFEGGLVEKSAADHWLPVDQYIGGIEHAILHLLYARFFHKLMRDEGLVSSNEPFKNLLTQGMVIAETYYRREANGAYTWFNPADVDLERDGKGNVTSARLKTDGLPVEIGGTEKMAKSKNNGVDPQSMIDQFGADTCRLFMMFASPPDMSAAWSDSGVEGSHRFLKRVWRLAQAHVTQGLPGKLDIAGLNDEQKAVRRAIHQAIKQASHDVGQNHKFNTAIAQVMTLMNVLEKAAQSTEQDRALVQEGLEAVTLLLAPITPHICHELWNQLGHADPVIDAGWPVVDESALVQDSLTLVIQVNGKLRGQIEMPAAATREEVEAAARANENVLRFVDGLTIRKVIVVPGKLVNIVAS</sequence>
<dbReference type="Gene3D" id="3.90.740.10">
    <property type="entry name" value="Valyl/Leucyl/Isoleucyl-tRNA synthetase, editing domain"/>
    <property type="match status" value="1"/>
</dbReference>
<feature type="domain" description="Aminoacyl-tRNA synthetase class Ia" evidence="11">
    <location>
        <begin position="626"/>
        <end position="659"/>
    </location>
</feature>
<keyword evidence="2 9" id="KW-0963">Cytoplasm</keyword>
<keyword evidence="6 9" id="KW-0648">Protein biosynthesis</keyword>
<feature type="domain" description="Methionyl/Valyl/Leucyl/Isoleucyl-tRNA synthetase anticodon-binding" evidence="12">
    <location>
        <begin position="708"/>
        <end position="831"/>
    </location>
</feature>
<evidence type="ECO:0000256" key="5">
    <source>
        <dbReference type="ARBA" id="ARBA00022840"/>
    </source>
</evidence>
<dbReference type="SUPFAM" id="SSF52374">
    <property type="entry name" value="Nucleotidylyl transferase"/>
    <property type="match status" value="1"/>
</dbReference>
<dbReference type="PRINTS" id="PR00985">
    <property type="entry name" value="TRNASYNTHLEU"/>
</dbReference>
<feature type="domain" description="Leucyl-tRNA synthetase editing" evidence="14">
    <location>
        <begin position="221"/>
        <end position="405"/>
    </location>
</feature>
<proteinExistence type="inferred from homology"/>
<dbReference type="RefSeq" id="WP_039771845.1">
    <property type="nucleotide sequence ID" value="NZ_JTGH01000020.1"/>
</dbReference>
<dbReference type="Gene3D" id="1.10.730.10">
    <property type="entry name" value="Isoleucyl-tRNA Synthetase, Domain 1"/>
    <property type="match status" value="1"/>
</dbReference>
<dbReference type="InterPro" id="IPR009080">
    <property type="entry name" value="tRNAsynth_Ia_anticodon-bd"/>
</dbReference>
<evidence type="ECO:0000259" key="12">
    <source>
        <dbReference type="Pfam" id="PF08264"/>
    </source>
</evidence>
<feature type="domain" description="Aminoacyl-tRNA synthetase class Ia" evidence="11">
    <location>
        <begin position="423"/>
        <end position="579"/>
    </location>
</feature>
<dbReference type="InterPro" id="IPR009008">
    <property type="entry name" value="Val/Leu/Ile-tRNA-synth_edit"/>
</dbReference>
<dbReference type="GO" id="GO:0004823">
    <property type="term" value="F:leucine-tRNA ligase activity"/>
    <property type="evidence" value="ECO:0007669"/>
    <property type="project" value="UniProtKB-UniRule"/>
</dbReference>
<evidence type="ECO:0000256" key="6">
    <source>
        <dbReference type="ARBA" id="ARBA00022917"/>
    </source>
</evidence>
<keyword evidence="4 9" id="KW-0547">Nucleotide-binding</keyword>
<dbReference type="GO" id="GO:0005524">
    <property type="term" value="F:ATP binding"/>
    <property type="evidence" value="ECO:0007669"/>
    <property type="project" value="UniProtKB-UniRule"/>
</dbReference>
<dbReference type="FunFam" id="3.40.50.620:FF:000003">
    <property type="entry name" value="Leucine--tRNA ligase"/>
    <property type="match status" value="1"/>
</dbReference>
<evidence type="ECO:0000256" key="2">
    <source>
        <dbReference type="ARBA" id="ARBA00022490"/>
    </source>
</evidence>
<name>A0AAE2A3T5_PSEFL</name>
<dbReference type="CDD" id="cd07958">
    <property type="entry name" value="Anticodon_Ia_Leu_BEm"/>
    <property type="match status" value="1"/>
</dbReference>
<evidence type="ECO:0000259" key="14">
    <source>
        <dbReference type="Pfam" id="PF13603"/>
    </source>
</evidence>
<keyword evidence="5 9" id="KW-0067">ATP-binding</keyword>
<dbReference type="Pfam" id="PF09334">
    <property type="entry name" value="tRNA-synt_1g"/>
    <property type="match status" value="1"/>
</dbReference>
<dbReference type="GO" id="GO:0005829">
    <property type="term" value="C:cytosol"/>
    <property type="evidence" value="ECO:0007669"/>
    <property type="project" value="TreeGrafter"/>
</dbReference>
<protein>
    <recommendedName>
        <fullName evidence="9">Leucine--tRNA ligase</fullName>
        <ecNumber evidence="9">6.1.1.4</ecNumber>
    </recommendedName>
    <alternativeName>
        <fullName evidence="9">Leucyl-tRNA synthetase</fullName>
        <shortName evidence="9">LeuRS</shortName>
    </alternativeName>
</protein>